<dbReference type="AlphaFoldDB" id="A0AA37WDW3"/>
<evidence type="ECO:0000313" key="1">
    <source>
        <dbReference type="EMBL" id="GLR17323.1"/>
    </source>
</evidence>
<dbReference type="SUPFAM" id="SSF50156">
    <property type="entry name" value="PDZ domain-like"/>
    <property type="match status" value="1"/>
</dbReference>
<comment type="caution">
    <text evidence="1">The sequence shown here is derived from an EMBL/GenBank/DDBJ whole genome shotgun (WGS) entry which is preliminary data.</text>
</comment>
<protein>
    <recommendedName>
        <fullName evidence="3">PDZ domain-containing protein</fullName>
    </recommendedName>
</protein>
<dbReference type="CDD" id="cd05483">
    <property type="entry name" value="retropepsin_like_bacteria"/>
    <property type="match status" value="1"/>
</dbReference>
<dbReference type="InterPro" id="IPR021109">
    <property type="entry name" value="Peptidase_aspartic_dom_sf"/>
</dbReference>
<accession>A0AA37WDW3</accession>
<keyword evidence="2" id="KW-1185">Reference proteome</keyword>
<gene>
    <name evidence="1" type="ORF">GCM10007940_19380</name>
</gene>
<dbReference type="EMBL" id="BSOH01000011">
    <property type="protein sequence ID" value="GLR17323.1"/>
    <property type="molecule type" value="Genomic_DNA"/>
</dbReference>
<dbReference type="Proteomes" id="UP001156666">
    <property type="component" value="Unassembled WGS sequence"/>
</dbReference>
<evidence type="ECO:0000313" key="2">
    <source>
        <dbReference type="Proteomes" id="UP001156666"/>
    </source>
</evidence>
<dbReference type="SUPFAM" id="SSF50630">
    <property type="entry name" value="Acid proteases"/>
    <property type="match status" value="1"/>
</dbReference>
<organism evidence="1 2">
    <name type="scientific">Portibacter lacus</name>
    <dbReference type="NCBI Taxonomy" id="1099794"/>
    <lineage>
        <taxon>Bacteria</taxon>
        <taxon>Pseudomonadati</taxon>
        <taxon>Bacteroidota</taxon>
        <taxon>Saprospiria</taxon>
        <taxon>Saprospirales</taxon>
        <taxon>Haliscomenobacteraceae</taxon>
        <taxon>Portibacter</taxon>
    </lineage>
</organism>
<name>A0AA37WDW3_9BACT</name>
<reference evidence="1" key="1">
    <citation type="journal article" date="2014" name="Int. J. Syst. Evol. Microbiol.">
        <title>Complete genome sequence of Corynebacterium casei LMG S-19264T (=DSM 44701T), isolated from a smear-ripened cheese.</title>
        <authorList>
            <consortium name="US DOE Joint Genome Institute (JGI-PGF)"/>
            <person name="Walter F."/>
            <person name="Albersmeier A."/>
            <person name="Kalinowski J."/>
            <person name="Ruckert C."/>
        </authorList>
    </citation>
    <scope>NUCLEOTIDE SEQUENCE</scope>
    <source>
        <strain evidence="1">NBRC 108769</strain>
    </source>
</reference>
<dbReference type="InterPro" id="IPR034122">
    <property type="entry name" value="Retropepsin-like_bacterial"/>
</dbReference>
<dbReference type="Pfam" id="PF13650">
    <property type="entry name" value="Asp_protease_2"/>
    <property type="match status" value="1"/>
</dbReference>
<dbReference type="InterPro" id="IPR036034">
    <property type="entry name" value="PDZ_sf"/>
</dbReference>
<dbReference type="Gene3D" id="2.40.70.10">
    <property type="entry name" value="Acid Proteases"/>
    <property type="match status" value="2"/>
</dbReference>
<sequence>MHGGKVEQTGFVETIPFDFDKGLPLIQVEIQGNEYTFLLDTGAPNVISQELADEISYEKGVSIDIKDSQGEKKKQKSVMIDNIRIGDIDFANTGAIIIDYGDVFEMKCMGFDGIIGANLMSKLTWEIDYKNSTVSFSDIKHHFDVPADAEVIPFVPKAIQRTPVIQILVNEAVFDKVTFDTGANGAINLRKDKADQVVKELAGFDLHGNLSAGIYGSGAHSVEKYGVVDSLKIGSLELEAQVVSFESSGSMTLGNKFLKYYRVIIDWNKDEIYLIKEEGYDKKEYKSFGFFPKKVEDKLMVMGIVNESFAGQQGVELDMQIMEINGVDYRNVTDSLGCAFITSKPFEELDEIMVTFLIEEKEVELNLKKADLIKYKQ</sequence>
<evidence type="ECO:0008006" key="3">
    <source>
        <dbReference type="Google" id="ProtNLM"/>
    </source>
</evidence>
<proteinExistence type="predicted"/>
<reference evidence="1" key="2">
    <citation type="submission" date="2023-01" db="EMBL/GenBank/DDBJ databases">
        <title>Draft genome sequence of Portibacter lacus strain NBRC 108769.</title>
        <authorList>
            <person name="Sun Q."/>
            <person name="Mori K."/>
        </authorList>
    </citation>
    <scope>NUCLEOTIDE SEQUENCE</scope>
    <source>
        <strain evidence="1">NBRC 108769</strain>
    </source>
</reference>